<accession>A0A2U3MZR2</accession>
<proteinExistence type="predicted"/>
<dbReference type="AlphaFoldDB" id="A0A2U3MZR2"/>
<evidence type="ECO:0000313" key="2">
    <source>
        <dbReference type="Proteomes" id="UP000245974"/>
    </source>
</evidence>
<protein>
    <submittedName>
        <fullName evidence="1">Uncharacterized protein</fullName>
    </submittedName>
</protein>
<keyword evidence="2" id="KW-1185">Reference proteome</keyword>
<dbReference type="InParanoid" id="A0A2U3MZR2"/>
<sequence>MQSNIQQKQVLYNILSDLPTENHNLAIYFRFNTSHVLSIIIKRGEHE</sequence>
<gene>
    <name evidence="1" type="ORF">KPC_2062</name>
</gene>
<reference evidence="2" key="1">
    <citation type="submission" date="2018-03" db="EMBL/GenBank/DDBJ databases">
        <authorList>
            <person name="Blom J."/>
        </authorList>
    </citation>
    <scope>NUCLEOTIDE SEQUENCE [LARGE SCALE GENOMIC DNA]</scope>
    <source>
        <strain evidence="2">KPC-SM-21</strain>
    </source>
</reference>
<evidence type="ECO:0000313" key="1">
    <source>
        <dbReference type="EMBL" id="SPL70884.1"/>
    </source>
</evidence>
<dbReference type="Proteomes" id="UP000245974">
    <property type="component" value="Unassembled WGS sequence"/>
</dbReference>
<name>A0A2U3MZR2_9GAMM</name>
<dbReference type="EMBL" id="OOGT01000088">
    <property type="protein sequence ID" value="SPL70884.1"/>
    <property type="molecule type" value="Genomic_DNA"/>
</dbReference>
<organism evidence="1 2">
    <name type="scientific">Acinetobacter stercoris</name>
    <dbReference type="NCBI Taxonomy" id="2126983"/>
    <lineage>
        <taxon>Bacteria</taxon>
        <taxon>Pseudomonadati</taxon>
        <taxon>Pseudomonadota</taxon>
        <taxon>Gammaproteobacteria</taxon>
        <taxon>Moraxellales</taxon>
        <taxon>Moraxellaceae</taxon>
        <taxon>Acinetobacter</taxon>
    </lineage>
</organism>